<gene>
    <name evidence="1" type="ORF">NADFUDRAFT_11144</name>
</gene>
<evidence type="ECO:0000313" key="2">
    <source>
        <dbReference type="Proteomes" id="UP000095009"/>
    </source>
</evidence>
<feature type="non-terminal residue" evidence="1">
    <location>
        <position position="1"/>
    </location>
</feature>
<protein>
    <submittedName>
        <fullName evidence="1">Uncharacterized protein</fullName>
    </submittedName>
</protein>
<proteinExistence type="predicted"/>
<dbReference type="STRING" id="857566.A0A1E3PN44"/>
<feature type="non-terminal residue" evidence="1">
    <location>
        <position position="247"/>
    </location>
</feature>
<dbReference type="InterPro" id="IPR015996">
    <property type="entry name" value="UCP028451"/>
</dbReference>
<dbReference type="EMBL" id="KV454408">
    <property type="protein sequence ID" value="ODQ66849.1"/>
    <property type="molecule type" value="Genomic_DNA"/>
</dbReference>
<dbReference type="PIRSF" id="PIRSF028451">
    <property type="entry name" value="UCP028451"/>
    <property type="match status" value="1"/>
</dbReference>
<dbReference type="OrthoDB" id="2537769at2759"/>
<organism evidence="1 2">
    <name type="scientific">Nadsonia fulvescens var. elongata DSM 6958</name>
    <dbReference type="NCBI Taxonomy" id="857566"/>
    <lineage>
        <taxon>Eukaryota</taxon>
        <taxon>Fungi</taxon>
        <taxon>Dikarya</taxon>
        <taxon>Ascomycota</taxon>
        <taxon>Saccharomycotina</taxon>
        <taxon>Dipodascomycetes</taxon>
        <taxon>Dipodascales</taxon>
        <taxon>Dipodascales incertae sedis</taxon>
        <taxon>Nadsonia</taxon>
    </lineage>
</organism>
<dbReference type="InterPro" id="IPR012808">
    <property type="entry name" value="CHP02453"/>
</dbReference>
<dbReference type="Proteomes" id="UP000095009">
    <property type="component" value="Unassembled WGS sequence"/>
</dbReference>
<keyword evidence="2" id="KW-1185">Reference proteome</keyword>
<dbReference type="PANTHER" id="PTHR36452">
    <property type="entry name" value="CHROMOSOME 12, WHOLE GENOME SHOTGUN SEQUENCE"/>
    <property type="match status" value="1"/>
</dbReference>
<reference evidence="1 2" key="1">
    <citation type="journal article" date="2016" name="Proc. Natl. Acad. Sci. U.S.A.">
        <title>Comparative genomics of biotechnologically important yeasts.</title>
        <authorList>
            <person name="Riley R."/>
            <person name="Haridas S."/>
            <person name="Wolfe K.H."/>
            <person name="Lopes M.R."/>
            <person name="Hittinger C.T."/>
            <person name="Goeker M."/>
            <person name="Salamov A.A."/>
            <person name="Wisecaver J.H."/>
            <person name="Long T.M."/>
            <person name="Calvey C.H."/>
            <person name="Aerts A.L."/>
            <person name="Barry K.W."/>
            <person name="Choi C."/>
            <person name="Clum A."/>
            <person name="Coughlan A.Y."/>
            <person name="Deshpande S."/>
            <person name="Douglass A.P."/>
            <person name="Hanson S.J."/>
            <person name="Klenk H.-P."/>
            <person name="LaButti K.M."/>
            <person name="Lapidus A."/>
            <person name="Lindquist E.A."/>
            <person name="Lipzen A.M."/>
            <person name="Meier-Kolthoff J.P."/>
            <person name="Ohm R.A."/>
            <person name="Otillar R.P."/>
            <person name="Pangilinan J.L."/>
            <person name="Peng Y."/>
            <person name="Rokas A."/>
            <person name="Rosa C.A."/>
            <person name="Scheuner C."/>
            <person name="Sibirny A.A."/>
            <person name="Slot J.C."/>
            <person name="Stielow J.B."/>
            <person name="Sun H."/>
            <person name="Kurtzman C.P."/>
            <person name="Blackwell M."/>
            <person name="Grigoriev I.V."/>
            <person name="Jeffries T.W."/>
        </authorList>
    </citation>
    <scope>NUCLEOTIDE SEQUENCE [LARGE SCALE GENOMIC DNA]</scope>
    <source>
        <strain evidence="1 2">DSM 6958</strain>
    </source>
</reference>
<accession>A0A1E3PN44</accession>
<sequence length="247" mass="28244">PYLPNSIHPNTLSFLRIIRENNDREWFANNKDYYLNAKKDFDGFTEGLQEELVQYDEILPTLPLNDIQFRLYRDMRFSTDGTPYKDYFSIAMSRTGKKGNYATYSVVIKCDVVILAGGYSSMGDRDTSPRKLLPMRNLIQENPSTFKQVLASVQKDSSNNVFKANSDDINGIVAEFCEMNQDKALKRAPAGFDPNSKDINLLMLRSYSIRLKLDPSLLMEKDGAKLAARYLSFLEPFVSFLNNVLEP</sequence>
<dbReference type="AlphaFoldDB" id="A0A1E3PN44"/>
<dbReference type="Pfam" id="PF09365">
    <property type="entry name" value="DUF2461"/>
    <property type="match status" value="1"/>
</dbReference>
<name>A0A1E3PN44_9ASCO</name>
<dbReference type="PANTHER" id="PTHR36452:SF1">
    <property type="entry name" value="DUF2461 DOMAIN-CONTAINING PROTEIN"/>
    <property type="match status" value="1"/>
</dbReference>
<evidence type="ECO:0000313" key="1">
    <source>
        <dbReference type="EMBL" id="ODQ66849.1"/>
    </source>
</evidence>
<dbReference type="NCBIfam" id="TIGR02453">
    <property type="entry name" value="TIGR02453 family protein"/>
    <property type="match status" value="1"/>
</dbReference>